<proteinExistence type="predicted"/>
<evidence type="ECO:0000256" key="3">
    <source>
        <dbReference type="ARBA" id="ARBA00022692"/>
    </source>
</evidence>
<dbReference type="EMBL" id="AUSU01001640">
    <property type="protein sequence ID" value="EPS70563.1"/>
    <property type="molecule type" value="Genomic_DNA"/>
</dbReference>
<evidence type="ECO:0000256" key="5">
    <source>
        <dbReference type="ARBA" id="ARBA00023136"/>
    </source>
</evidence>
<feature type="transmembrane region" description="Helical" evidence="6">
    <location>
        <begin position="30"/>
        <end position="51"/>
    </location>
</feature>
<evidence type="ECO:0000256" key="6">
    <source>
        <dbReference type="SAM" id="Phobius"/>
    </source>
</evidence>
<keyword evidence="4 6" id="KW-1133">Transmembrane helix</keyword>
<reference evidence="8 9" key="1">
    <citation type="journal article" date="2013" name="BMC Genomics">
        <title>The miniature genome of a carnivorous plant Genlisea aurea contains a low number of genes and short non-coding sequences.</title>
        <authorList>
            <person name="Leushkin E.V."/>
            <person name="Sutormin R.A."/>
            <person name="Nabieva E.R."/>
            <person name="Penin A.A."/>
            <person name="Kondrashov A.S."/>
            <person name="Logacheva M.D."/>
        </authorList>
    </citation>
    <scope>NUCLEOTIDE SEQUENCE [LARGE SCALE GENOMIC DNA]</scope>
</reference>
<feature type="domain" description="STAS" evidence="7">
    <location>
        <begin position="272"/>
        <end position="395"/>
    </location>
</feature>
<dbReference type="InterPro" id="IPR001902">
    <property type="entry name" value="SLC26A/SulP_fam"/>
</dbReference>
<dbReference type="Pfam" id="PF01740">
    <property type="entry name" value="STAS"/>
    <property type="match status" value="1"/>
</dbReference>
<feature type="transmembrane region" description="Helical" evidence="6">
    <location>
        <begin position="182"/>
        <end position="200"/>
    </location>
</feature>
<keyword evidence="5 6" id="KW-0472">Membrane</keyword>
<gene>
    <name evidence="8" type="ORF">M569_04193</name>
</gene>
<name>S8E495_9LAMI</name>
<feature type="transmembrane region" description="Helical" evidence="6">
    <location>
        <begin position="124"/>
        <end position="146"/>
    </location>
</feature>
<dbReference type="Proteomes" id="UP000015453">
    <property type="component" value="Unassembled WGS sequence"/>
</dbReference>
<organism evidence="8 9">
    <name type="scientific">Genlisea aurea</name>
    <dbReference type="NCBI Taxonomy" id="192259"/>
    <lineage>
        <taxon>Eukaryota</taxon>
        <taxon>Viridiplantae</taxon>
        <taxon>Streptophyta</taxon>
        <taxon>Embryophyta</taxon>
        <taxon>Tracheophyta</taxon>
        <taxon>Spermatophyta</taxon>
        <taxon>Magnoliopsida</taxon>
        <taxon>eudicotyledons</taxon>
        <taxon>Gunneridae</taxon>
        <taxon>Pentapetalae</taxon>
        <taxon>asterids</taxon>
        <taxon>lamiids</taxon>
        <taxon>Lamiales</taxon>
        <taxon>Lentibulariaceae</taxon>
        <taxon>Genlisea</taxon>
    </lineage>
</organism>
<evidence type="ECO:0000256" key="4">
    <source>
        <dbReference type="ARBA" id="ARBA00022989"/>
    </source>
</evidence>
<comment type="subcellular location">
    <subcellularLocation>
        <location evidence="1">Membrane</location>
        <topology evidence="1">Multi-pass membrane protein</topology>
    </subcellularLocation>
</comment>
<evidence type="ECO:0000259" key="7">
    <source>
        <dbReference type="PROSITE" id="PS50801"/>
    </source>
</evidence>
<keyword evidence="9" id="KW-1185">Reference proteome</keyword>
<comment type="caution">
    <text evidence="8">The sequence shown here is derived from an EMBL/GenBank/DDBJ whole genome shotgun (WGS) entry which is preliminary data.</text>
</comment>
<dbReference type="OrthoDB" id="288203at2759"/>
<feature type="transmembrane region" description="Helical" evidence="6">
    <location>
        <begin position="220"/>
        <end position="244"/>
    </location>
</feature>
<evidence type="ECO:0000313" key="9">
    <source>
        <dbReference type="Proteomes" id="UP000015453"/>
    </source>
</evidence>
<feature type="non-terminal residue" evidence="8">
    <location>
        <position position="403"/>
    </location>
</feature>
<evidence type="ECO:0000256" key="1">
    <source>
        <dbReference type="ARBA" id="ARBA00004141"/>
    </source>
</evidence>
<dbReference type="Pfam" id="PF00916">
    <property type="entry name" value="Sulfate_transp"/>
    <property type="match status" value="1"/>
</dbReference>
<dbReference type="SUPFAM" id="SSF52091">
    <property type="entry name" value="SpoIIaa-like"/>
    <property type="match status" value="1"/>
</dbReference>
<dbReference type="PANTHER" id="PTHR11814">
    <property type="entry name" value="SULFATE TRANSPORTER"/>
    <property type="match status" value="1"/>
</dbReference>
<dbReference type="PROSITE" id="PS50801">
    <property type="entry name" value="STAS"/>
    <property type="match status" value="1"/>
</dbReference>
<protein>
    <recommendedName>
        <fullName evidence="7">STAS domain-containing protein</fullName>
    </recommendedName>
</protein>
<evidence type="ECO:0000256" key="2">
    <source>
        <dbReference type="ARBA" id="ARBA00022448"/>
    </source>
</evidence>
<dbReference type="InterPro" id="IPR011547">
    <property type="entry name" value="SLC26A/SulP_dom"/>
</dbReference>
<keyword evidence="3 6" id="KW-0812">Transmembrane</keyword>
<dbReference type="CDD" id="cd07042">
    <property type="entry name" value="STAS_SulP_like_sulfate_transporter"/>
    <property type="match status" value="1"/>
</dbReference>
<keyword evidence="2" id="KW-0813">Transport</keyword>
<feature type="transmembrane region" description="Helical" evidence="6">
    <location>
        <begin position="83"/>
        <end position="104"/>
    </location>
</feature>
<dbReference type="GO" id="GO:0016020">
    <property type="term" value="C:membrane"/>
    <property type="evidence" value="ECO:0007669"/>
    <property type="project" value="UniProtKB-SubCell"/>
</dbReference>
<dbReference type="GO" id="GO:0055085">
    <property type="term" value="P:transmembrane transport"/>
    <property type="evidence" value="ECO:0007669"/>
    <property type="project" value="InterPro"/>
</dbReference>
<feature type="transmembrane region" description="Helical" evidence="6">
    <location>
        <begin position="158"/>
        <end position="177"/>
    </location>
</feature>
<feature type="non-terminal residue" evidence="8">
    <location>
        <position position="1"/>
    </location>
</feature>
<evidence type="ECO:0000313" key="8">
    <source>
        <dbReference type="EMBL" id="EPS70563.1"/>
    </source>
</evidence>
<dbReference type="Gene3D" id="3.30.750.24">
    <property type="entry name" value="STAS domain"/>
    <property type="match status" value="1"/>
</dbReference>
<dbReference type="AlphaFoldDB" id="S8E495"/>
<dbReference type="InterPro" id="IPR002645">
    <property type="entry name" value="STAS_dom"/>
</dbReference>
<feature type="transmembrane region" description="Helical" evidence="6">
    <location>
        <begin position="6"/>
        <end position="23"/>
    </location>
</feature>
<sequence>QWRWESAVLGIIFLFFLLVTRFVSKKRPRLFWVSAIAPLTSIILASVFAYFTHAEDHGVQVIGELKKGINPPSLSDINFDSEYLSAVIKTGIITGIIALAEGIAVGRSFAMVKGYHVDGNKEMIAFGMMNIVGASTSCYLTTGPFSRTAVNVNAGCKTAVSNMVMAVAIMITLLFLIPLFHYTPLVVLASIIISAMLGLIDYEAAVHLWKVDKFDFLVCISAYVGVVFASIEIGLILAVGLSILRVVLFVARPKTLVLGNIPESKVYRSVDQYRTAVTVPGILILGIDGPIYFANSNFLRERISRCVDDEEERLKSDGETDLHHVILDMTTIGNIDTSGITMLEEIKKIIERRGLKLSLVNPGAEVIKKLNKAEFLETVGESWIFLTVGDAVGACNCVLPVYK</sequence>
<dbReference type="FunFam" id="3.30.750.24:FF:000002">
    <property type="entry name" value="Sulfate transporter 31"/>
    <property type="match status" value="1"/>
</dbReference>
<dbReference type="InterPro" id="IPR036513">
    <property type="entry name" value="STAS_dom_sf"/>
</dbReference>
<accession>S8E495</accession>